<dbReference type="Gene3D" id="2.130.10.10">
    <property type="entry name" value="YVTN repeat-like/Quinoprotein amine dehydrogenase"/>
    <property type="match status" value="2"/>
</dbReference>
<feature type="compositionally biased region" description="Acidic residues" evidence="4">
    <location>
        <begin position="14"/>
        <end position="89"/>
    </location>
</feature>
<feature type="region of interest" description="Disordered" evidence="4">
    <location>
        <begin position="479"/>
        <end position="505"/>
    </location>
</feature>
<evidence type="ECO:0000259" key="5">
    <source>
        <dbReference type="Pfam" id="PF23798"/>
    </source>
</evidence>
<dbReference type="InterPro" id="IPR019775">
    <property type="entry name" value="WD40_repeat_CS"/>
</dbReference>
<keyword evidence="1 3" id="KW-0853">WD repeat</keyword>
<protein>
    <submittedName>
        <fullName evidence="6">Transcription factor spt8</fullName>
    </submittedName>
</protein>
<dbReference type="PROSITE" id="PS50082">
    <property type="entry name" value="WD_REPEATS_2"/>
    <property type="match status" value="2"/>
</dbReference>
<proteinExistence type="predicted"/>
<dbReference type="PANTHER" id="PTHR19848">
    <property type="entry name" value="WD40 REPEAT PROTEIN"/>
    <property type="match status" value="1"/>
</dbReference>
<feature type="compositionally biased region" description="Basic and acidic residues" evidence="4">
    <location>
        <begin position="527"/>
        <end position="551"/>
    </location>
</feature>
<feature type="domain" description="Transcription factor spt8 beta-propeller" evidence="5">
    <location>
        <begin position="149"/>
        <end position="337"/>
    </location>
</feature>
<keyword evidence="2" id="KW-0677">Repeat</keyword>
<dbReference type="InterPro" id="IPR036322">
    <property type="entry name" value="WD40_repeat_dom_sf"/>
</dbReference>
<name>A0ABR3Z1I4_9PEZI</name>
<evidence type="ECO:0000256" key="1">
    <source>
        <dbReference type="ARBA" id="ARBA00022574"/>
    </source>
</evidence>
<dbReference type="EMBL" id="JAWDJO010000090">
    <property type="protein sequence ID" value="KAL1894473.1"/>
    <property type="molecule type" value="Genomic_DNA"/>
</dbReference>
<evidence type="ECO:0000256" key="4">
    <source>
        <dbReference type="SAM" id="MobiDB-lite"/>
    </source>
</evidence>
<dbReference type="PROSITE" id="PS00678">
    <property type="entry name" value="WD_REPEATS_1"/>
    <property type="match status" value="1"/>
</dbReference>
<feature type="region of interest" description="Disordered" evidence="4">
    <location>
        <begin position="519"/>
        <end position="615"/>
    </location>
</feature>
<keyword evidence="7" id="KW-1185">Reference proteome</keyword>
<dbReference type="SMART" id="SM00320">
    <property type="entry name" value="WD40"/>
    <property type="match status" value="5"/>
</dbReference>
<dbReference type="Pfam" id="PF23798">
    <property type="entry name" value="Beta-prop_SPT8"/>
    <property type="match status" value="2"/>
</dbReference>
<comment type="caution">
    <text evidence="6">The sequence shown here is derived from an EMBL/GenBank/DDBJ whole genome shotgun (WGS) entry which is preliminary data.</text>
</comment>
<dbReference type="InterPro" id="IPR001680">
    <property type="entry name" value="WD40_rpt"/>
</dbReference>
<feature type="region of interest" description="Disordered" evidence="4">
    <location>
        <begin position="352"/>
        <end position="450"/>
    </location>
</feature>
<dbReference type="PANTHER" id="PTHR19848:SF8">
    <property type="entry name" value="F-BOX AND WD REPEAT DOMAIN CONTAINING 7"/>
    <property type="match status" value="1"/>
</dbReference>
<evidence type="ECO:0000256" key="3">
    <source>
        <dbReference type="PROSITE-ProRule" id="PRU00221"/>
    </source>
</evidence>
<feature type="repeat" description="WD" evidence="3">
    <location>
        <begin position="156"/>
        <end position="188"/>
    </location>
</feature>
<feature type="compositionally biased region" description="Low complexity" evidence="4">
    <location>
        <begin position="120"/>
        <end position="131"/>
    </location>
</feature>
<dbReference type="PROSITE" id="PS50294">
    <property type="entry name" value="WD_REPEATS_REGION"/>
    <property type="match status" value="1"/>
</dbReference>
<sequence length="787" mass="83867">MDDDDRESVASSENDQDEVMDDVDDNENDNDEDGNDDDVEDEDADADGDQDGDEDRDGDGEADGDEDKEAEGDGEGEGNDDEDEDENNADADHNMGDDGLMSNSKPDHDNFSTSDPQNQPGSPSGTSTIPSALRLRPSLRPETITARLYDIVPTMAAPHSTSINAIAVTPDLRYWMTGGADGYIRKYDGGSTINGKLPLTVAQRHPFVDSVFKAGVLMGYWENEEPPTSGSVLKPEEHLLSPVYSLAVNSQALWALSGLDSGCINLQTVRHDEGKRICSLQQHTNAVSVLTLAPDERSVLSGSWDKRILSWDLNTGKVGRSFDGNGGQIAAIELRPAGGAAVPVEAAVELPPSETFSSNNGSRPKAGILGGGASSGRHAPGSAAAAPNLNASAASGKNNPFAPNTAAVFESQPSPGQESFFGGSDVGSLFGDDAGASSTFEPERLDSFDTDLGTTEAHDITMTEVVEPEEQLQAQLNKETQINPDDDAAADAAPSAGMMDNSLDTSLFGQPLEQEQISDEPVIDSEAPTKLDETNPPKKPVETAPETKVEPVDSMALDSIENVTQEGASPAKRKEEAPSQSTSTGMSIDSLPNARPIVLSSPEPEKPSEPGQVSQSTFLSAAIDGTLRIWDRRVANHVAKIVSPRGTPPWCMGTSWSPDGNQIFVGRRNSTVEEYNIHKACSGWMPERSLRFPNGSGAISAVRAMPNGRHLVCSSHDILRLYDLDETNEGKHSVPFLIIPGPPRAGVISHLYIDPTCRFMISTAGTRGWEGTSTEVLIGYEINALQK</sequence>
<dbReference type="InterPro" id="IPR057544">
    <property type="entry name" value="Beta-prop_SPT8"/>
</dbReference>
<evidence type="ECO:0000313" key="6">
    <source>
        <dbReference type="EMBL" id="KAL1894473.1"/>
    </source>
</evidence>
<reference evidence="6 7" key="1">
    <citation type="journal article" date="2024" name="IMA Fungus">
        <title>IMA Genome - F19 : A genome assembly and annotation guide to empower mycologists, including annotated draft genome sequences of Ceratocystis pirilliformis, Diaporthe australafricana, Fusarium ophioides, Paecilomyces lecythidis, and Sporothrix stenoceras.</title>
        <authorList>
            <person name="Aylward J."/>
            <person name="Wilson A.M."/>
            <person name="Visagie C.M."/>
            <person name="Spraker J."/>
            <person name="Barnes I."/>
            <person name="Buitendag C."/>
            <person name="Ceriani C."/>
            <person name="Del Mar Angel L."/>
            <person name="du Plessis D."/>
            <person name="Fuchs T."/>
            <person name="Gasser K."/>
            <person name="Kramer D."/>
            <person name="Li W."/>
            <person name="Munsamy K."/>
            <person name="Piso A."/>
            <person name="Price J.L."/>
            <person name="Sonnekus B."/>
            <person name="Thomas C."/>
            <person name="van der Nest A."/>
            <person name="van Dijk A."/>
            <person name="van Heerden A."/>
            <person name="van Vuuren N."/>
            <person name="Yilmaz N."/>
            <person name="Duong T.A."/>
            <person name="van der Merwe N.A."/>
            <person name="Wingfield M.J."/>
            <person name="Wingfield B.D."/>
        </authorList>
    </citation>
    <scope>NUCLEOTIDE SEQUENCE [LARGE SCALE GENOMIC DNA]</scope>
    <source>
        <strain evidence="6 7">CMW 12675</strain>
    </source>
</reference>
<dbReference type="InterPro" id="IPR015943">
    <property type="entry name" value="WD40/YVTN_repeat-like_dom_sf"/>
</dbReference>
<feature type="compositionally biased region" description="Polar residues" evidence="4">
    <location>
        <begin position="578"/>
        <end position="587"/>
    </location>
</feature>
<feature type="domain" description="Transcription factor spt8 beta-propeller" evidence="5">
    <location>
        <begin position="614"/>
        <end position="783"/>
    </location>
</feature>
<accession>A0ABR3Z1I4</accession>
<gene>
    <name evidence="6" type="primary">SPT8</name>
    <name evidence="6" type="ORF">Cpir12675_003650</name>
</gene>
<dbReference type="Proteomes" id="UP001583280">
    <property type="component" value="Unassembled WGS sequence"/>
</dbReference>
<feature type="compositionally biased region" description="Low complexity" evidence="4">
    <location>
        <begin position="375"/>
        <end position="396"/>
    </location>
</feature>
<evidence type="ECO:0000256" key="2">
    <source>
        <dbReference type="ARBA" id="ARBA00022737"/>
    </source>
</evidence>
<dbReference type="SUPFAM" id="SSF50978">
    <property type="entry name" value="WD40 repeat-like"/>
    <property type="match status" value="1"/>
</dbReference>
<evidence type="ECO:0000313" key="7">
    <source>
        <dbReference type="Proteomes" id="UP001583280"/>
    </source>
</evidence>
<feature type="repeat" description="WD" evidence="3">
    <location>
        <begin position="280"/>
        <end position="321"/>
    </location>
</feature>
<organism evidence="6 7">
    <name type="scientific">Ceratocystis pirilliformis</name>
    <dbReference type="NCBI Taxonomy" id="259994"/>
    <lineage>
        <taxon>Eukaryota</taxon>
        <taxon>Fungi</taxon>
        <taxon>Dikarya</taxon>
        <taxon>Ascomycota</taxon>
        <taxon>Pezizomycotina</taxon>
        <taxon>Sordariomycetes</taxon>
        <taxon>Hypocreomycetidae</taxon>
        <taxon>Microascales</taxon>
        <taxon>Ceratocystidaceae</taxon>
        <taxon>Ceratocystis</taxon>
    </lineage>
</organism>
<feature type="region of interest" description="Disordered" evidence="4">
    <location>
        <begin position="1"/>
        <end position="138"/>
    </location>
</feature>